<accession>A0A6A6SL16</accession>
<dbReference type="PANTHER" id="PTHR47843">
    <property type="entry name" value="BTB DOMAIN-CONTAINING PROTEIN-RELATED"/>
    <property type="match status" value="1"/>
</dbReference>
<evidence type="ECO:0000256" key="1">
    <source>
        <dbReference type="SAM" id="MobiDB-lite"/>
    </source>
</evidence>
<dbReference type="Pfam" id="PF00651">
    <property type="entry name" value="BTB"/>
    <property type="match status" value="1"/>
</dbReference>
<evidence type="ECO:0000313" key="3">
    <source>
        <dbReference type="EMBL" id="KAF2648409.1"/>
    </source>
</evidence>
<protein>
    <recommendedName>
        <fullName evidence="2">BTB domain-containing protein</fullName>
    </recommendedName>
</protein>
<feature type="compositionally biased region" description="Polar residues" evidence="1">
    <location>
        <begin position="180"/>
        <end position="198"/>
    </location>
</feature>
<gene>
    <name evidence="3" type="ORF">K491DRAFT_784082</name>
</gene>
<evidence type="ECO:0000313" key="4">
    <source>
        <dbReference type="Proteomes" id="UP000799324"/>
    </source>
</evidence>
<dbReference type="InterPro" id="IPR011333">
    <property type="entry name" value="SKP1/BTB/POZ_sf"/>
</dbReference>
<dbReference type="Gene3D" id="3.30.710.10">
    <property type="entry name" value="Potassium Channel Kv1.1, Chain A"/>
    <property type="match status" value="1"/>
</dbReference>
<name>A0A6A6SL16_9PLEO</name>
<evidence type="ECO:0000259" key="2">
    <source>
        <dbReference type="PROSITE" id="PS50097"/>
    </source>
</evidence>
<dbReference type="SUPFAM" id="SSF54695">
    <property type="entry name" value="POZ domain"/>
    <property type="match status" value="1"/>
</dbReference>
<dbReference type="PROSITE" id="PS50097">
    <property type="entry name" value="BTB"/>
    <property type="match status" value="1"/>
</dbReference>
<dbReference type="PANTHER" id="PTHR47843:SF5">
    <property type="entry name" value="BTB_POZ DOMAIN PROTEIN"/>
    <property type="match status" value="1"/>
</dbReference>
<feature type="domain" description="BTB" evidence="2">
    <location>
        <begin position="60"/>
        <end position="135"/>
    </location>
</feature>
<dbReference type="InterPro" id="IPR000210">
    <property type="entry name" value="BTB/POZ_dom"/>
</dbReference>
<dbReference type="Proteomes" id="UP000799324">
    <property type="component" value="Unassembled WGS sequence"/>
</dbReference>
<reference evidence="3" key="1">
    <citation type="journal article" date="2020" name="Stud. Mycol.">
        <title>101 Dothideomycetes genomes: a test case for predicting lifestyles and emergence of pathogens.</title>
        <authorList>
            <person name="Haridas S."/>
            <person name="Albert R."/>
            <person name="Binder M."/>
            <person name="Bloem J."/>
            <person name="Labutti K."/>
            <person name="Salamov A."/>
            <person name="Andreopoulos B."/>
            <person name="Baker S."/>
            <person name="Barry K."/>
            <person name="Bills G."/>
            <person name="Bluhm B."/>
            <person name="Cannon C."/>
            <person name="Castanera R."/>
            <person name="Culley D."/>
            <person name="Daum C."/>
            <person name="Ezra D."/>
            <person name="Gonzalez J."/>
            <person name="Henrissat B."/>
            <person name="Kuo A."/>
            <person name="Liang C."/>
            <person name="Lipzen A."/>
            <person name="Lutzoni F."/>
            <person name="Magnuson J."/>
            <person name="Mondo S."/>
            <person name="Nolan M."/>
            <person name="Ohm R."/>
            <person name="Pangilinan J."/>
            <person name="Park H.-J."/>
            <person name="Ramirez L."/>
            <person name="Alfaro M."/>
            <person name="Sun H."/>
            <person name="Tritt A."/>
            <person name="Yoshinaga Y."/>
            <person name="Zwiers L.-H."/>
            <person name="Turgeon B."/>
            <person name="Goodwin S."/>
            <person name="Spatafora J."/>
            <person name="Crous P."/>
            <person name="Grigoriev I."/>
        </authorList>
    </citation>
    <scope>NUCLEOTIDE SEQUENCE</scope>
    <source>
        <strain evidence="3">CBS 122681</strain>
    </source>
</reference>
<proteinExistence type="predicted"/>
<feature type="region of interest" description="Disordered" evidence="1">
    <location>
        <begin position="150"/>
        <end position="199"/>
    </location>
</feature>
<keyword evidence="4" id="KW-1185">Reference proteome</keyword>
<organism evidence="3 4">
    <name type="scientific">Lophiostoma macrostomum CBS 122681</name>
    <dbReference type="NCBI Taxonomy" id="1314788"/>
    <lineage>
        <taxon>Eukaryota</taxon>
        <taxon>Fungi</taxon>
        <taxon>Dikarya</taxon>
        <taxon>Ascomycota</taxon>
        <taxon>Pezizomycotina</taxon>
        <taxon>Dothideomycetes</taxon>
        <taxon>Pleosporomycetidae</taxon>
        <taxon>Pleosporales</taxon>
        <taxon>Lophiostomataceae</taxon>
        <taxon>Lophiostoma</taxon>
    </lineage>
</organism>
<dbReference type="EMBL" id="MU004540">
    <property type="protein sequence ID" value="KAF2648409.1"/>
    <property type="molecule type" value="Genomic_DNA"/>
</dbReference>
<sequence length="308" mass="34312">MGASQSVYPLCTSQGDVDHEKTTRPQPYGVAKNSRSIQLSSSYCTLYDGIVSLVQDNKYADPVLICGDDRYPVHRAIVCPRSRYFEECCAVTKSEVDHASPGDPAKIWIDPSECESHIVAAVLTFLYTLDYSPSGEQVLKFGLPHEEILDDDTHDCGPHPPPALGTHDEPSVLSDDGIESQGSGFDTPASSHAQSAETVTAHDLGKESNELLFHLLMYLAGQKFGIRALRDVSRDKFEKRLRTGPWKEEMIDCIRMVYAQRNNSKVEGLKEDIVKSARARFRILKTSVGWDDLVIDYPEFAAELLNRM</sequence>
<dbReference type="OrthoDB" id="6359816at2759"/>
<dbReference type="AlphaFoldDB" id="A0A6A6SL16"/>